<dbReference type="RefSeq" id="WP_159750797.1">
    <property type="nucleotide sequence ID" value="NZ_WUQX01000001.1"/>
</dbReference>
<accession>A0A7X3SIR6</accession>
<evidence type="ECO:0000313" key="3">
    <source>
        <dbReference type="Proteomes" id="UP000460412"/>
    </source>
</evidence>
<evidence type="ECO:0000313" key="2">
    <source>
        <dbReference type="EMBL" id="MXP75551.1"/>
    </source>
</evidence>
<keyword evidence="3" id="KW-1185">Reference proteome</keyword>
<organism evidence="2 3">
    <name type="scientific">Sporofaciens musculi</name>
    <dbReference type="NCBI Taxonomy" id="2681861"/>
    <lineage>
        <taxon>Bacteria</taxon>
        <taxon>Bacillati</taxon>
        <taxon>Bacillota</taxon>
        <taxon>Clostridia</taxon>
        <taxon>Lachnospirales</taxon>
        <taxon>Lachnospiraceae</taxon>
        <taxon>Sporofaciens</taxon>
    </lineage>
</organism>
<reference evidence="2 3" key="1">
    <citation type="submission" date="2019-12" db="EMBL/GenBank/DDBJ databases">
        <title>Sporaefaciens musculi gen. nov., sp. nov., a novel bacterium isolated from the caecum of an obese mouse.</title>
        <authorList>
            <person name="Rasmussen T.S."/>
            <person name="Streidl T."/>
            <person name="Hitch T.C.A."/>
            <person name="Wortmann E."/>
            <person name="Deptula P."/>
            <person name="Hansen M."/>
            <person name="Nielsen D.S."/>
            <person name="Clavel T."/>
            <person name="Vogensen F.K."/>
        </authorList>
    </citation>
    <scope>NUCLEOTIDE SEQUENCE [LARGE SCALE GENOMIC DNA]</scope>
    <source>
        <strain evidence="2 3">WCA-9-b2</strain>
    </source>
</reference>
<comment type="caution">
    <text evidence="2">The sequence shown here is derived from an EMBL/GenBank/DDBJ whole genome shotgun (WGS) entry which is preliminary data.</text>
</comment>
<protein>
    <submittedName>
        <fullName evidence="2">Uncharacterized protein</fullName>
    </submittedName>
</protein>
<gene>
    <name evidence="2" type="ORF">GN277_09185</name>
</gene>
<keyword evidence="1" id="KW-0175">Coiled coil</keyword>
<dbReference type="EMBL" id="WUQX01000001">
    <property type="protein sequence ID" value="MXP75551.1"/>
    <property type="molecule type" value="Genomic_DNA"/>
</dbReference>
<evidence type="ECO:0000256" key="1">
    <source>
        <dbReference type="SAM" id="Coils"/>
    </source>
</evidence>
<sequence length="2618" mass="295572">MNQRYQWVRELFAFGQPEILIRKEIRDGQSELEKVFSRIPDRLGMEALAVSEPMFWERRDGYTAKGNVVWNGRDYIIKIRGGEPDMGESISVSLNLKNKGGPMSLDECYPLAGVRLADDFFAVKREDFYEGIYAASSEIGFLCGRGEEQGLGANFRLCLRFTKDCPMWRRFAVLMPDADIEILFEGRIFPASHPVSYEVTGEYQRLVQFPFWKGNISTTRCRLTLQSHTEDIYTLPREVGGVSVWEEYMSQAYWEGAFDLKLESFGLPEIWLREKLYMHGQQFNLSASFGEGLVVGRVFELISVLSGRTDMILPPDWLSLDSVKLTDVALRMQKEVAVEAVWPANKKEVFQGVALVIELPLPAVPIPFFADQDEPAAAAFMLQWDLLQSSPMPSSTLAFRSHWKGYGVNLNLDLSEFSFIGRLYREAEGKLETGASNGIFPGFSKLVLTDLRVAGNLPESYYAIQVTFAEPKEEKLPLAGRMLDIIRIGGWGFYTPEGLGLGLDLQVVLLGAVFGISGSYAKEGERQVMTLLGELHTPLSLLGLVGELLGNPLSGDEFDLSITRLHFRYVTELGERESRLSEGNVRNFEFLAEIDFNWSAVDLKAKTVFELKWSRKEEFQMSLSAQVEFFGFLAKALCDVTSRDGTLEMEGVRFEIRMAGLDLTARQQQESGSQVLRLEIREINLGSLLEALVDCIIPGTSWYLPWPFGILKQVTLKDLSVMIDNTKGIVRVKYGIDLKILVFHLKSIVLEYGDGRNGQEEYFTLTLDLGLVTGERAALEDNSEPYVMDFLKGLYPPIPNLGNSKFRLRYLAIGQRVKVEVPRTFDEAGIRDVLSQLRRQLREDGAPVLDAENNWVAALWFTLMDSIDVTVLLCDPRIYGLQLEIGKGCDMTKDLAGLKLVVLYSKVTENIGMFYARLSLPEAFRKIELGAVKLQLGEAAVAIYTNGDFKIDLGFPHGGDFSRSFGLTYLIFSGKGGFYLGVLHGETSAQVPEASRGHFDTVLELGVGISAGFERDFSLGPVRFGASIQMVAIFQGVIAQYVPQECDRKDATYFKVRAMAGVTASVYGEVDFVVLKISFSVNLSVTVDLTIESYRKTLLRLQVRAAVRAFIKILFIKIHFSFDFQWNPVFTLGEDSLAPWETPVRMAKRETPKYVLDFRALRVFEHPREIEAMLTPYGGVERASLNGISGGEVLRRVAVLPLLYGYQDGTAKRCQFESLGESPVGVLAAALLRRCCLALGMGEEIPFEALEWLASELARPEVFDRGFGWEILEEFLTDNLHVRFLPWERKDTNEEEHRIPFPILPLAAVCWQSGDIFQQYDLSLEPLITTEMLRKMEDYYSMLRPKGTGLLENLARNRGDGLPMAKWMFCDYFYLFSKVVVSQALQHYPKGEPAASLSALTEQVLKEEVLNSISGFVSRSVLGGMRFAYEDRGEMATESLFTYAKQQYDVGGQPDSQKASVQGENPAEEMIYCIRSTKAGGWFDLDEIQMHLTPEDVEFPPSSMEVSMDCKVLPYYQTKQRILELKGVIEVEGIPLRRIYTINGTLPKKYRVEVCEGEEIRDIEGRVRPCRILRVPLTWAAKGKFGVECLGQEAAGILDTLDLERVEMAECYRAANAPGEEGSGLAVVDGEIFLFRQNLSMEAQKPLKGRKINGARNSAYLSGQRQEFLRLLKDASRVNSRGYFLTCDVPEEAVKEGFLELLFLLYAQGEADSLVVDYEDSQRHSHRPVVMTEETYDTPVYRSGHTGISLEMDEPETFLSQPFQMLLSRVESAKERQNVSYPMHYGIPLEEGRGFTPSGLSLPVVPLTEGERARFTQILPLYRCFTDDEDPYGGILDYESLKIRFALLDVTGNETGEGLSMDVELGYTDPLESPSVYPKTWFGYSLRDSGGNLEVQVTVACKNLEDGLDEEEILLARQAYFQLLQRDAELWLTVMGNRQKQEKKDLLDYLDELRKGYLPKRQVTFCQSVPRPLDEAVYVDVCLVIERDASYLSSLLPSERVRQAVSVAKAEVPPMEDGILDTQIARLGSTGELYHLHFPEWEIEEGAVAYSLAPLSKNLISLSELQVYTLSGEEASVSYSDVDLEEWADVFFQDFERVIGPDSMLELKQEELEELLEMKEEFAERLGAQAVAVERDVQEERRREAAVDFFTEQLKQNLYLARQTDVVAVYRTTTVLKKNQAYLGVPGELQGLREPGAKGKQTKGMEDKTNDVSLALGKIREDGLLALSLRCGRRERHRRVTGKVGLQITDLEWQDGQGGLPRYYSYLFPQTKQLRVNVPLPARYFPSLPVLMGHEALSSTELLEWDYRFCFSHRTAAQDGVNIEVRFDKTKKIRMGYTLPEALGQYMFLREDILNAREGAARGMLSASREILNSWGVDEGKQAAYNGEDGFGFVLSVDPQKEELILEGADAGVEMQLVSGEWTALKGEGNRYEIPEDAKREPYLYRFTLQGLPLGPVRQVNTTVWVARNQTIPNIAPEFVLTTKPVRFPSALKPFILREQSVEMGGFDEAYFTQSIRKLCQDFGSAALEISFGRRLAEALDMYLWLPVLYLPDISKDTWDKSLREGYEEIEKWMKENISEKVLEDGVVRVHLSLSDVSDKTYCKADLKELIFRIQKNC</sequence>
<proteinExistence type="predicted"/>
<feature type="coiled-coil region" evidence="1">
    <location>
        <begin position="2105"/>
        <end position="2143"/>
    </location>
</feature>
<name>A0A7X3SIR6_9FIRM</name>
<dbReference type="Proteomes" id="UP000460412">
    <property type="component" value="Unassembled WGS sequence"/>
</dbReference>